<accession>A0AAN4YY75</accession>
<dbReference type="Proteomes" id="UP001165205">
    <property type="component" value="Unassembled WGS sequence"/>
</dbReference>
<protein>
    <submittedName>
        <fullName evidence="1">Unnamed protein product</fullName>
    </submittedName>
</protein>
<evidence type="ECO:0000313" key="2">
    <source>
        <dbReference type="Proteomes" id="UP001165205"/>
    </source>
</evidence>
<name>A0AAN4YY75_ASPOZ</name>
<proteinExistence type="predicted"/>
<organism evidence="1 2">
    <name type="scientific">Aspergillus oryzae</name>
    <name type="common">Yellow koji mold</name>
    <dbReference type="NCBI Taxonomy" id="5062"/>
    <lineage>
        <taxon>Eukaryota</taxon>
        <taxon>Fungi</taxon>
        <taxon>Dikarya</taxon>
        <taxon>Ascomycota</taxon>
        <taxon>Pezizomycotina</taxon>
        <taxon>Eurotiomycetes</taxon>
        <taxon>Eurotiomycetidae</taxon>
        <taxon>Eurotiales</taxon>
        <taxon>Aspergillaceae</taxon>
        <taxon>Aspergillus</taxon>
        <taxon>Aspergillus subgen. Circumdati</taxon>
    </lineage>
</organism>
<reference evidence="1" key="1">
    <citation type="submission" date="2023-04" db="EMBL/GenBank/DDBJ databases">
        <title>Aspergillus oryzae NBRC 4228.</title>
        <authorList>
            <person name="Ichikawa N."/>
            <person name="Sato H."/>
            <person name="Tonouchi N."/>
        </authorList>
    </citation>
    <scope>NUCLEOTIDE SEQUENCE</scope>
    <source>
        <strain evidence="1">NBRC 4228</strain>
    </source>
</reference>
<sequence>MGYSLEQAQHRKVRRHTLRILPRYNAIMLIRILVDNPGHTFTRNIDAKFVATVKDLLRQTRDSNVQGFLRQTLDALEMQRGWDEDLAPLLQMWTREKTKLKRTNSGVCTHVLLGVYLGATVLTVPSLEYLEVPGFIPDFTATTTTSSGLFWPASGRNLAIPG</sequence>
<dbReference type="EMBL" id="BSYA01000273">
    <property type="protein sequence ID" value="GMG38048.1"/>
    <property type="molecule type" value="Genomic_DNA"/>
</dbReference>
<comment type="caution">
    <text evidence="1">The sequence shown here is derived from an EMBL/GenBank/DDBJ whole genome shotgun (WGS) entry which is preliminary data.</text>
</comment>
<gene>
    <name evidence="1" type="ORF">Aory04_001280500</name>
</gene>
<dbReference type="AlphaFoldDB" id="A0AAN4YY75"/>
<evidence type="ECO:0000313" key="1">
    <source>
        <dbReference type="EMBL" id="GMG38048.1"/>
    </source>
</evidence>